<organism evidence="1 2">
    <name type="scientific">Kutzneria albida DSM 43870</name>
    <dbReference type="NCBI Taxonomy" id="1449976"/>
    <lineage>
        <taxon>Bacteria</taxon>
        <taxon>Bacillati</taxon>
        <taxon>Actinomycetota</taxon>
        <taxon>Actinomycetes</taxon>
        <taxon>Pseudonocardiales</taxon>
        <taxon>Pseudonocardiaceae</taxon>
        <taxon>Kutzneria</taxon>
    </lineage>
</organism>
<dbReference type="PANTHER" id="PTHR38133">
    <property type="entry name" value="SLR1429 PROTEIN"/>
    <property type="match status" value="1"/>
</dbReference>
<dbReference type="HOGENOM" id="CLU_053146_3_1_11"/>
<evidence type="ECO:0000313" key="2">
    <source>
        <dbReference type="Proteomes" id="UP000019225"/>
    </source>
</evidence>
<dbReference type="STRING" id="1449976.KALB_762"/>
<proteinExistence type="predicted"/>
<accession>W5W0U4</accession>
<protein>
    <recommendedName>
        <fullName evidence="3">SWIM-type domain-containing protein</fullName>
    </recommendedName>
</protein>
<dbReference type="OrthoDB" id="188274at2"/>
<dbReference type="Proteomes" id="UP000019225">
    <property type="component" value="Chromosome"/>
</dbReference>
<dbReference type="PANTHER" id="PTHR38133:SF1">
    <property type="entry name" value="SLR1429 PROTEIN"/>
    <property type="match status" value="1"/>
</dbReference>
<dbReference type="KEGG" id="kal:KALB_762"/>
<gene>
    <name evidence="1" type="ORF">KALB_762</name>
</gene>
<evidence type="ECO:0008006" key="3">
    <source>
        <dbReference type="Google" id="ProtNLM"/>
    </source>
</evidence>
<evidence type="ECO:0000313" key="1">
    <source>
        <dbReference type="EMBL" id="AHH94136.1"/>
    </source>
</evidence>
<keyword evidence="2" id="KW-1185">Reference proteome</keyword>
<reference evidence="1 2" key="1">
    <citation type="journal article" date="2014" name="BMC Genomics">
        <title>Complete genome sequence of producer of the glycopeptide antibiotic Aculeximycin Kutzneria albida DSM 43870T, a representative of minor genus of Pseudonocardiaceae.</title>
        <authorList>
            <person name="Rebets Y."/>
            <person name="Tokovenko B."/>
            <person name="Lushchyk I."/>
            <person name="Ruckert C."/>
            <person name="Zaburannyi N."/>
            <person name="Bechthold A."/>
            <person name="Kalinowski J."/>
            <person name="Luzhetskyy A."/>
        </authorList>
    </citation>
    <scope>NUCLEOTIDE SEQUENCE [LARGE SCALE GENOMIC DNA]</scope>
    <source>
        <strain evidence="1">DSM 43870</strain>
    </source>
</reference>
<sequence length="353" mass="38734">MSEVKGFPAFPKGKRRTAASRSWWGDAWLQALEDTSMDQAQLRKGRRYAAAGRVGPITVSAGRIAATVYEADETPHHTVVLVDQLSDRDWARFLDQVAGKAGHIAALLDRYVPRELVDAADTAGVPLLPGIGDLEPECGCPGWEHPCMHAAALCFQAAWLLDEDPFVLLLLRGRGEQELLAELRSREAAPITADQPAGIDPVAMEFLVANAASRARDLLSATPEPELDLWQDTVRIAAQHRELAPRLGEASGRADLPLAARAWEFGGLPGLAVLTETWDPPRSVDRRAREAWEEDQPELEVAHNWWTAAELGVQLRYGRDERWYPYRAEPTGWWPAGSPAGLPATALAELLLG</sequence>
<name>W5W0U4_9PSEU</name>
<dbReference type="EMBL" id="CP007155">
    <property type="protein sequence ID" value="AHH94136.1"/>
    <property type="molecule type" value="Genomic_DNA"/>
</dbReference>
<dbReference type="eggNOG" id="COG4279">
    <property type="taxonomic scope" value="Bacteria"/>
</dbReference>
<dbReference type="AlphaFoldDB" id="W5W0U4"/>
<dbReference type="RefSeq" id="WP_025354397.1">
    <property type="nucleotide sequence ID" value="NZ_CP007155.1"/>
</dbReference>